<sequence length="63" mass="7151">MKKALKVFGYVVMVVLVVGFIGWILSGRYYIVDTWEASAELRESLLRESLLDVSSDKVTDEQP</sequence>
<keyword evidence="1" id="KW-0472">Membrane</keyword>
<comment type="caution">
    <text evidence="2">The sequence shown here is derived from an EMBL/GenBank/DDBJ whole genome shotgun (WGS) entry which is preliminary data.</text>
</comment>
<proteinExistence type="predicted"/>
<dbReference type="EMBL" id="LAZR01023598">
    <property type="protein sequence ID" value="KKL77966.1"/>
    <property type="molecule type" value="Genomic_DNA"/>
</dbReference>
<protein>
    <submittedName>
        <fullName evidence="2">Uncharacterized protein</fullName>
    </submittedName>
</protein>
<keyword evidence="1" id="KW-1133">Transmembrane helix</keyword>
<evidence type="ECO:0000256" key="1">
    <source>
        <dbReference type="SAM" id="Phobius"/>
    </source>
</evidence>
<accession>A0A0F9FHM4</accession>
<feature type="transmembrane region" description="Helical" evidence="1">
    <location>
        <begin position="7"/>
        <end position="25"/>
    </location>
</feature>
<name>A0A0F9FHM4_9ZZZZ</name>
<dbReference type="AlphaFoldDB" id="A0A0F9FHM4"/>
<keyword evidence="1" id="KW-0812">Transmembrane</keyword>
<evidence type="ECO:0000313" key="2">
    <source>
        <dbReference type="EMBL" id="KKL77966.1"/>
    </source>
</evidence>
<reference evidence="2" key="1">
    <citation type="journal article" date="2015" name="Nature">
        <title>Complex archaea that bridge the gap between prokaryotes and eukaryotes.</title>
        <authorList>
            <person name="Spang A."/>
            <person name="Saw J.H."/>
            <person name="Jorgensen S.L."/>
            <person name="Zaremba-Niedzwiedzka K."/>
            <person name="Martijn J."/>
            <person name="Lind A.E."/>
            <person name="van Eijk R."/>
            <person name="Schleper C."/>
            <person name="Guy L."/>
            <person name="Ettema T.J."/>
        </authorList>
    </citation>
    <scope>NUCLEOTIDE SEQUENCE</scope>
</reference>
<gene>
    <name evidence="2" type="ORF">LCGC14_2029600</name>
</gene>
<organism evidence="2">
    <name type="scientific">marine sediment metagenome</name>
    <dbReference type="NCBI Taxonomy" id="412755"/>
    <lineage>
        <taxon>unclassified sequences</taxon>
        <taxon>metagenomes</taxon>
        <taxon>ecological metagenomes</taxon>
    </lineage>
</organism>